<dbReference type="GeneID" id="185463"/>
<dbReference type="STRING" id="6239.F38C2.7.1"/>
<name>O45493_CAEEL</name>
<dbReference type="FunFam" id="4.10.1000.10:FF:000001">
    <property type="entry name" value="zinc finger CCCH domain-containing protein 15-like"/>
    <property type="match status" value="1"/>
</dbReference>
<dbReference type="CTD" id="185463"/>
<accession>O45493</accession>
<dbReference type="AlphaFoldDB" id="O45493"/>
<dbReference type="IntAct" id="O45493">
    <property type="interactions" value="1"/>
</dbReference>
<evidence type="ECO:0000313" key="7">
    <source>
        <dbReference type="EMBL" id="CAB05193.1"/>
    </source>
</evidence>
<evidence type="ECO:0000313" key="8">
    <source>
        <dbReference type="Proteomes" id="UP000001940"/>
    </source>
</evidence>
<dbReference type="Reactome" id="R-CEL-450513">
    <property type="pathway name" value="Tristetraprolin (TTP, ZFP36) binds and destabilizes mRNA"/>
</dbReference>
<evidence type="ECO:0000313" key="9">
    <source>
        <dbReference type="WormBase" id="F38C2.7"/>
    </source>
</evidence>
<dbReference type="Reactome" id="R-CEL-450385">
    <property type="pathway name" value="Butyrate Response Factor 1 (BRF1) binds and destabilizes mRNA"/>
</dbReference>
<dbReference type="AGR" id="WB:WBGene00009539"/>
<dbReference type="InterPro" id="IPR045877">
    <property type="entry name" value="ZFP36-like"/>
</dbReference>
<dbReference type="RefSeq" id="NP_502930.1">
    <property type="nucleotide sequence ID" value="NM_070529.1"/>
</dbReference>
<dbReference type="GO" id="GO:0043186">
    <property type="term" value="C:P granule"/>
    <property type="evidence" value="ECO:0007669"/>
    <property type="project" value="UniProtKB-ARBA"/>
</dbReference>
<dbReference type="PIR" id="T21963">
    <property type="entry name" value="T21963"/>
</dbReference>
<dbReference type="eggNOG" id="KOG1677">
    <property type="taxonomic scope" value="Eukaryota"/>
</dbReference>
<sequence>MSVEASNQENSLSSFLLKCAFPAGTTPPLLSPPSSSGSYEEAQFSLFVNQNETEQKLFSNQSLANRDPCTIPDELHQEMKSLKKKEEAFKTSLCGFHRRGQKCAYGEKCKFAHSVHELRFPQTKRNHRNYKTVLCNNFSTTGHCKYGIRCQFIHRSMNSTSSNQSNKMENITIDLNVQSDVFRAFALDSTSLLPNWHCSALLQ</sequence>
<dbReference type="Gene3D" id="4.10.1000.10">
    <property type="entry name" value="Zinc finger, CCCH-type"/>
    <property type="match status" value="1"/>
</dbReference>
<feature type="zinc finger region" description="C3H1-type" evidence="5">
    <location>
        <begin position="129"/>
        <end position="157"/>
    </location>
</feature>
<dbReference type="HOGENOM" id="CLU_092172_0_0_1"/>
<feature type="domain" description="C3H1-type" evidence="6">
    <location>
        <begin position="88"/>
        <end position="116"/>
    </location>
</feature>
<evidence type="ECO:0000259" key="6">
    <source>
        <dbReference type="PROSITE" id="PS50103"/>
    </source>
</evidence>
<dbReference type="EMBL" id="BX284604">
    <property type="protein sequence ID" value="CAB05193.1"/>
    <property type="molecule type" value="Genomic_DNA"/>
</dbReference>
<keyword evidence="1 5" id="KW-0479">Metal-binding</keyword>
<dbReference type="InterPro" id="IPR000571">
    <property type="entry name" value="Znf_CCCH"/>
</dbReference>
<dbReference type="WormBase" id="F38C2.7">
    <property type="protein sequence ID" value="CE16006"/>
    <property type="gene ID" value="WBGene00009539"/>
</dbReference>
<evidence type="ECO:0000256" key="3">
    <source>
        <dbReference type="ARBA" id="ARBA00022771"/>
    </source>
</evidence>
<dbReference type="Pfam" id="PF00642">
    <property type="entry name" value="zf-CCCH"/>
    <property type="match status" value="2"/>
</dbReference>
<dbReference type="GO" id="GO:0005829">
    <property type="term" value="C:cytosol"/>
    <property type="evidence" value="ECO:0000318"/>
    <property type="project" value="GO_Central"/>
</dbReference>
<dbReference type="Gene3D" id="6.10.250.3220">
    <property type="match status" value="1"/>
</dbReference>
<gene>
    <name evidence="7" type="ORF">CELE_F38C2.7</name>
    <name evidence="7 9" type="ORF">F38C2.7</name>
</gene>
<dbReference type="UCSC" id="F38C2.7">
    <property type="organism name" value="c. elegans"/>
</dbReference>
<dbReference type="FunCoup" id="O45493">
    <property type="interactions" value="12"/>
</dbReference>
<dbReference type="InParanoid" id="O45493"/>
<dbReference type="SUPFAM" id="SSF90229">
    <property type="entry name" value="CCCH zinc finger"/>
    <property type="match status" value="2"/>
</dbReference>
<dbReference type="OrthoDB" id="410307at2759"/>
<dbReference type="InterPro" id="IPR036855">
    <property type="entry name" value="Znf_CCCH_sf"/>
</dbReference>
<proteinExistence type="predicted"/>
<keyword evidence="4 5" id="KW-0862">Zinc</keyword>
<dbReference type="KEGG" id="cel:CELE_F38C2.7"/>
<evidence type="ECO:0000256" key="1">
    <source>
        <dbReference type="ARBA" id="ARBA00022723"/>
    </source>
</evidence>
<feature type="zinc finger region" description="C3H1-type" evidence="5">
    <location>
        <begin position="88"/>
        <end position="116"/>
    </location>
</feature>
<evidence type="ECO:0000256" key="4">
    <source>
        <dbReference type="ARBA" id="ARBA00022833"/>
    </source>
</evidence>
<dbReference type="PaxDb" id="6239-F38C2.7"/>
<dbReference type="SMART" id="SM00356">
    <property type="entry name" value="ZnF_C3H1"/>
    <property type="match status" value="2"/>
</dbReference>
<reference evidence="7 8" key="1">
    <citation type="journal article" date="1998" name="Science">
        <title>Genome sequence of the nematode C. elegans: a platform for investigating biology.</title>
        <authorList>
            <consortium name="The C. elegans sequencing consortium"/>
            <person name="Sulson J.E."/>
            <person name="Waterston R."/>
        </authorList>
    </citation>
    <scope>NUCLEOTIDE SEQUENCE [LARGE SCALE GENOMIC DNA]</scope>
    <source>
        <strain evidence="7 8">Bristol N2</strain>
    </source>
</reference>
<dbReference type="GO" id="GO:0010468">
    <property type="term" value="P:regulation of gene expression"/>
    <property type="evidence" value="ECO:0007669"/>
    <property type="project" value="UniProtKB-ARBA"/>
</dbReference>
<dbReference type="Bgee" id="WBGene00009539">
    <property type="expression patterns" value="Expressed in embryo and 2 other cell types or tissues"/>
</dbReference>
<dbReference type="FunFam" id="4.10.1000.10:FF:000018">
    <property type="entry name" value="Zinc finger protein"/>
    <property type="match status" value="1"/>
</dbReference>
<keyword evidence="2" id="KW-0677">Repeat</keyword>
<organism evidence="7 8">
    <name type="scientific">Caenorhabditis elegans</name>
    <dbReference type="NCBI Taxonomy" id="6239"/>
    <lineage>
        <taxon>Eukaryota</taxon>
        <taxon>Metazoa</taxon>
        <taxon>Ecdysozoa</taxon>
        <taxon>Nematoda</taxon>
        <taxon>Chromadorea</taxon>
        <taxon>Rhabditida</taxon>
        <taxon>Rhabditina</taxon>
        <taxon>Rhabditomorpha</taxon>
        <taxon>Rhabditoidea</taxon>
        <taxon>Rhabditidae</taxon>
        <taxon>Peloderinae</taxon>
        <taxon>Caenorhabditis</taxon>
    </lineage>
</organism>
<dbReference type="PROSITE" id="PS50103">
    <property type="entry name" value="ZF_C3H1"/>
    <property type="match status" value="2"/>
</dbReference>
<dbReference type="GO" id="GO:0080090">
    <property type="term" value="P:regulation of primary metabolic process"/>
    <property type="evidence" value="ECO:0007669"/>
    <property type="project" value="UniProtKB-ARBA"/>
</dbReference>
<dbReference type="PANTHER" id="PTHR12547:SF110">
    <property type="entry name" value="C3H1-TYPE DOMAIN-CONTAINING PROTEIN-RELATED"/>
    <property type="match status" value="1"/>
</dbReference>
<dbReference type="PhylomeDB" id="O45493"/>
<evidence type="ECO:0000256" key="2">
    <source>
        <dbReference type="ARBA" id="ARBA00022737"/>
    </source>
</evidence>
<dbReference type="Proteomes" id="UP000001940">
    <property type="component" value="Chromosome IV"/>
</dbReference>
<feature type="domain" description="C3H1-type" evidence="6">
    <location>
        <begin position="129"/>
        <end position="157"/>
    </location>
</feature>
<protein>
    <submittedName>
        <fullName evidence="7">C3H1-type domain-containing protein</fullName>
    </submittedName>
</protein>
<dbReference type="GO" id="GO:0003730">
    <property type="term" value="F:mRNA 3'-UTR binding"/>
    <property type="evidence" value="ECO:0000318"/>
    <property type="project" value="GO_Central"/>
</dbReference>
<dbReference type="SMR" id="O45493"/>
<dbReference type="GO" id="GO:0030154">
    <property type="term" value="P:cell differentiation"/>
    <property type="evidence" value="ECO:0007669"/>
    <property type="project" value="UniProtKB-ARBA"/>
</dbReference>
<keyword evidence="3 5" id="KW-0863">Zinc-finger</keyword>
<dbReference type="PANTHER" id="PTHR12547">
    <property type="entry name" value="CCCH ZINC FINGER/TIS11-RELATED"/>
    <property type="match status" value="1"/>
</dbReference>
<evidence type="ECO:0000256" key="5">
    <source>
        <dbReference type="PROSITE-ProRule" id="PRU00723"/>
    </source>
</evidence>
<keyword evidence="8" id="KW-1185">Reference proteome</keyword>
<dbReference type="GO" id="GO:0008270">
    <property type="term" value="F:zinc ion binding"/>
    <property type="evidence" value="ECO:0007669"/>
    <property type="project" value="UniProtKB-KW"/>
</dbReference>